<dbReference type="Proteomes" id="UP000004478">
    <property type="component" value="Unassembled WGS sequence"/>
</dbReference>
<dbReference type="RefSeq" id="WP_009184843.1">
    <property type="nucleotide sequence ID" value="NZ_AMGM01000023.1"/>
</dbReference>
<dbReference type="GO" id="GO:0016810">
    <property type="term" value="F:hydrolase activity, acting on carbon-nitrogen (but not peptide) bonds"/>
    <property type="evidence" value="ECO:0007669"/>
    <property type="project" value="InterPro"/>
</dbReference>
<name>K1LB70_CECL9</name>
<dbReference type="InterPro" id="IPR050248">
    <property type="entry name" value="Polysacc_deacetylase_ArnD"/>
</dbReference>
<reference evidence="2 3" key="1">
    <citation type="journal article" date="2012" name="J. Bacteriol.">
        <title>Draft Genome Sequence of Cecembia lonarensis Strain LW9T, Isolated from Lonar Lake, a Haloalkaline Lake in India.</title>
        <authorList>
            <person name="Shivaji S."/>
            <person name="Ara S."/>
            <person name="Singh A."/>
            <person name="Pinnaka A.K."/>
        </authorList>
    </citation>
    <scope>NUCLEOTIDE SEQUENCE [LARGE SCALE GENOMIC DNA]</scope>
    <source>
        <strain evidence="2 3">LW9</strain>
    </source>
</reference>
<keyword evidence="3" id="KW-1185">Reference proteome</keyword>
<sequence length="324" mass="37146">MILTYNLLYLLLFLLTVENHNLTPPLDTIAVEDETPPPKKIKAKISISFDDGNTGDMPGMTLDEWNDRILNHLDKYGAKALFFATGGQLNSPRGRAMLQKWNDQGHYIGNHTYTHPSFSNEQISLEFYKNDFLKNKPFVSQYSNAVPLFRFPYLKEGETIEKRDGFRKFLEDQGFRNGHVTIDGSDWYINSRLLSRLKRNPKADISDFKDWYVQHHLERANFNDSLATVLTGRKIDHVLLLHHNFAASLFLEDLLDALVEDGWEIVDALQAYEDPVYFHAPNTLPAGGNFLRALSKEAGIYGKLFVHAPEKEGYLKNKMDHLGL</sequence>
<comment type="caution">
    <text evidence="2">The sequence shown here is derived from an EMBL/GenBank/DDBJ whole genome shotgun (WGS) entry which is preliminary data.</text>
</comment>
<evidence type="ECO:0000313" key="2">
    <source>
        <dbReference type="EMBL" id="EKB49517.1"/>
    </source>
</evidence>
<evidence type="ECO:0000259" key="1">
    <source>
        <dbReference type="PROSITE" id="PS51677"/>
    </source>
</evidence>
<dbReference type="InterPro" id="IPR002509">
    <property type="entry name" value="NODB_dom"/>
</dbReference>
<dbReference type="AlphaFoldDB" id="K1LB70"/>
<dbReference type="GO" id="GO:0005975">
    <property type="term" value="P:carbohydrate metabolic process"/>
    <property type="evidence" value="ECO:0007669"/>
    <property type="project" value="InterPro"/>
</dbReference>
<feature type="domain" description="NodB homology" evidence="1">
    <location>
        <begin position="43"/>
        <end position="266"/>
    </location>
</feature>
<dbReference type="Pfam" id="PF01522">
    <property type="entry name" value="Polysacc_deac_1"/>
    <property type="match status" value="1"/>
</dbReference>
<evidence type="ECO:0000313" key="3">
    <source>
        <dbReference type="Proteomes" id="UP000004478"/>
    </source>
</evidence>
<organism evidence="2 3">
    <name type="scientific">Cecembia lonarensis (strain CCUG 58316 / KCTC 22772 / LW9)</name>
    <dbReference type="NCBI Taxonomy" id="1225176"/>
    <lineage>
        <taxon>Bacteria</taxon>
        <taxon>Pseudomonadati</taxon>
        <taxon>Bacteroidota</taxon>
        <taxon>Cytophagia</taxon>
        <taxon>Cytophagales</taxon>
        <taxon>Cyclobacteriaceae</taxon>
        <taxon>Cecembia</taxon>
    </lineage>
</organism>
<proteinExistence type="predicted"/>
<dbReference type="EMBL" id="AMGM01000023">
    <property type="protein sequence ID" value="EKB49517.1"/>
    <property type="molecule type" value="Genomic_DNA"/>
</dbReference>
<dbReference type="SUPFAM" id="SSF88713">
    <property type="entry name" value="Glycoside hydrolase/deacetylase"/>
    <property type="match status" value="1"/>
</dbReference>
<dbReference type="InterPro" id="IPR011330">
    <property type="entry name" value="Glyco_hydro/deAcase_b/a-brl"/>
</dbReference>
<accession>K1LB70</accession>
<dbReference type="PANTHER" id="PTHR10587">
    <property type="entry name" value="GLYCOSYL TRANSFERASE-RELATED"/>
    <property type="match status" value="1"/>
</dbReference>
<gene>
    <name evidence="2" type="ORF">B879_01813</name>
</gene>
<dbReference type="Gene3D" id="3.20.20.370">
    <property type="entry name" value="Glycoside hydrolase/deacetylase"/>
    <property type="match status" value="1"/>
</dbReference>
<dbReference type="PROSITE" id="PS51677">
    <property type="entry name" value="NODB"/>
    <property type="match status" value="1"/>
</dbReference>
<dbReference type="OrthoDB" id="9812065at2"/>
<protein>
    <submittedName>
        <fullName evidence="2">Polysaccharide deacetylase</fullName>
    </submittedName>
</protein>